<name>A0A4R2L6N9_9GAMM</name>
<evidence type="ECO:0000313" key="8">
    <source>
        <dbReference type="Proteomes" id="UP000294980"/>
    </source>
</evidence>
<keyword evidence="2 4" id="KW-0658">Purine biosynthesis</keyword>
<dbReference type="InterPro" id="IPR011761">
    <property type="entry name" value="ATP-grasp"/>
</dbReference>
<dbReference type="GO" id="GO:0034028">
    <property type="term" value="F:5-(carboxyamino)imidazole ribonucleotide synthase activity"/>
    <property type="evidence" value="ECO:0007669"/>
    <property type="project" value="UniProtKB-UniRule"/>
</dbReference>
<keyword evidence="8" id="KW-1185">Reference proteome</keyword>
<evidence type="ECO:0000256" key="2">
    <source>
        <dbReference type="ARBA" id="ARBA00022755"/>
    </source>
</evidence>
<comment type="subunit">
    <text evidence="4 5">Homodimer.</text>
</comment>
<organism evidence="7 8">
    <name type="scientific">Chromatocurvus halotolerans</name>
    <dbReference type="NCBI Taxonomy" id="1132028"/>
    <lineage>
        <taxon>Bacteria</taxon>
        <taxon>Pseudomonadati</taxon>
        <taxon>Pseudomonadota</taxon>
        <taxon>Gammaproteobacteria</taxon>
        <taxon>Cellvibrionales</taxon>
        <taxon>Halieaceae</taxon>
        <taxon>Chromatocurvus</taxon>
    </lineage>
</organism>
<dbReference type="UniPathway" id="UPA00074">
    <property type="reaction ID" value="UER00942"/>
</dbReference>
<dbReference type="Gene3D" id="3.30.1490.20">
    <property type="entry name" value="ATP-grasp fold, A domain"/>
    <property type="match status" value="1"/>
</dbReference>
<dbReference type="InterPro" id="IPR013815">
    <property type="entry name" value="ATP_grasp_subdomain_1"/>
</dbReference>
<keyword evidence="3 4" id="KW-0067">ATP-binding</keyword>
<dbReference type="SUPFAM" id="SSF51246">
    <property type="entry name" value="Rudiment single hybrid motif"/>
    <property type="match status" value="1"/>
</dbReference>
<proteinExistence type="inferred from homology"/>
<dbReference type="GO" id="GO:0046872">
    <property type="term" value="F:metal ion binding"/>
    <property type="evidence" value="ECO:0007669"/>
    <property type="project" value="InterPro"/>
</dbReference>
<feature type="binding site" evidence="4">
    <location>
        <position position="185"/>
    </location>
    <ligand>
        <name>ATP</name>
        <dbReference type="ChEBI" id="CHEBI:30616"/>
    </ligand>
</feature>
<reference evidence="7 8" key="1">
    <citation type="submission" date="2019-03" db="EMBL/GenBank/DDBJ databases">
        <title>Genomic Encyclopedia of Type Strains, Phase IV (KMG-IV): sequencing the most valuable type-strain genomes for metagenomic binning, comparative biology and taxonomic classification.</title>
        <authorList>
            <person name="Goeker M."/>
        </authorList>
    </citation>
    <scope>NUCLEOTIDE SEQUENCE [LARGE SCALE GENOMIC DNA]</scope>
    <source>
        <strain evidence="7 8">DSM 23344</strain>
    </source>
</reference>
<evidence type="ECO:0000256" key="3">
    <source>
        <dbReference type="ARBA" id="ARBA00022840"/>
    </source>
</evidence>
<sequence>MATRIGIVGDGQLGMLLCEAAGGLGITTAILTSNADSAAAQRTDTAVVGGMEDPAAIAELVKRSDIITYEREDVSRIALEILRNAEAAGEVRCYPRLATIEIIQDKALQKTWLAESDLPTLPFLLSHAVSGAGEAAAVLGYPLVQKSLRGGFDGRGVQIIHGHDDLNAAWPGETLYEAYAGHFTEIAVMVIRKADGEMRTFPPVDMTFDTGHSVLDWVFAPSAFDESVLAKAEQVATRAIEALDGIGVFGVELFRLENGEILINEISPRVHNAGHFTLDATESSQFEQHLRAITGMPLAGTALRRPAAMRNLLCNDSLKAAAEGRDAGCDRSGDTAIYWYGKSPSRAMRKLGHITATGDSPIAAADKVAAAYKHLTGGQQGAIA</sequence>
<comment type="pathway">
    <text evidence="4 5">Purine metabolism; IMP biosynthesis via de novo pathway; 5-amino-1-(5-phospho-D-ribosyl)imidazole-4-carboxylate from 5-amino-1-(5-phospho-D-ribosyl)imidazole (N5-CAIR route): step 1/2.</text>
</comment>
<dbReference type="PANTHER" id="PTHR11609:SF5">
    <property type="entry name" value="PHOSPHORIBOSYLAMINOIMIDAZOLE CARBOXYLASE"/>
    <property type="match status" value="1"/>
</dbReference>
<accession>A0A4R2L6N9</accession>
<feature type="binding site" evidence="4">
    <location>
        <position position="146"/>
    </location>
    <ligand>
        <name>ATP</name>
        <dbReference type="ChEBI" id="CHEBI:30616"/>
    </ligand>
</feature>
<comment type="caution">
    <text evidence="7">The sequence shown here is derived from an EMBL/GenBank/DDBJ whole genome shotgun (WGS) entry which is preliminary data.</text>
</comment>
<dbReference type="GO" id="GO:0005524">
    <property type="term" value="F:ATP binding"/>
    <property type="evidence" value="ECO:0007669"/>
    <property type="project" value="UniProtKB-UniRule"/>
</dbReference>
<evidence type="ECO:0000256" key="1">
    <source>
        <dbReference type="ARBA" id="ARBA00022741"/>
    </source>
</evidence>
<comment type="similarity">
    <text evidence="4 5">Belongs to the PurK/PurT family.</text>
</comment>
<dbReference type="Gene3D" id="3.30.470.20">
    <property type="entry name" value="ATP-grasp fold, B domain"/>
    <property type="match status" value="1"/>
</dbReference>
<dbReference type="InterPro" id="IPR003135">
    <property type="entry name" value="ATP-grasp_carboxylate-amine"/>
</dbReference>
<dbReference type="GO" id="GO:0006189">
    <property type="term" value="P:'de novo' IMP biosynthetic process"/>
    <property type="evidence" value="ECO:0007669"/>
    <property type="project" value="UniProtKB-UniRule"/>
</dbReference>
<dbReference type="EMBL" id="SLWX01000001">
    <property type="protein sequence ID" value="TCO78328.1"/>
    <property type="molecule type" value="Genomic_DNA"/>
</dbReference>
<dbReference type="SUPFAM" id="SSF56059">
    <property type="entry name" value="Glutathione synthetase ATP-binding domain-like"/>
    <property type="match status" value="1"/>
</dbReference>
<dbReference type="InterPro" id="IPR054350">
    <property type="entry name" value="PurT/PurK_preATP-grasp"/>
</dbReference>
<feature type="binding site" evidence="4">
    <location>
        <position position="106"/>
    </location>
    <ligand>
        <name>ATP</name>
        <dbReference type="ChEBI" id="CHEBI:30616"/>
    </ligand>
</feature>
<dbReference type="InterPro" id="IPR040686">
    <property type="entry name" value="PurK_C"/>
</dbReference>
<comment type="catalytic activity">
    <reaction evidence="4 5">
        <text>5-amino-1-(5-phospho-beta-D-ribosyl)imidazole + hydrogencarbonate + ATP = 5-carboxyamino-1-(5-phospho-D-ribosyl)imidazole + ADP + phosphate + 2 H(+)</text>
        <dbReference type="Rhea" id="RHEA:19317"/>
        <dbReference type="ChEBI" id="CHEBI:15378"/>
        <dbReference type="ChEBI" id="CHEBI:17544"/>
        <dbReference type="ChEBI" id="CHEBI:30616"/>
        <dbReference type="ChEBI" id="CHEBI:43474"/>
        <dbReference type="ChEBI" id="CHEBI:58730"/>
        <dbReference type="ChEBI" id="CHEBI:137981"/>
        <dbReference type="ChEBI" id="CHEBI:456216"/>
        <dbReference type="EC" id="6.3.4.18"/>
    </reaction>
</comment>
<dbReference type="Gene3D" id="3.40.50.20">
    <property type="match status" value="1"/>
</dbReference>
<dbReference type="AlphaFoldDB" id="A0A4R2L6N9"/>
<dbReference type="HAMAP" id="MF_01928">
    <property type="entry name" value="PurK"/>
    <property type="match status" value="1"/>
</dbReference>
<keyword evidence="1 4" id="KW-0547">Nucleotide-binding</keyword>
<evidence type="ECO:0000259" key="6">
    <source>
        <dbReference type="PROSITE" id="PS50975"/>
    </source>
</evidence>
<dbReference type="PANTHER" id="PTHR11609">
    <property type="entry name" value="PURINE BIOSYNTHESIS PROTEIN 6/7, PUR6/7"/>
    <property type="match status" value="1"/>
</dbReference>
<dbReference type="Pfam" id="PF02222">
    <property type="entry name" value="ATP-grasp"/>
    <property type="match status" value="1"/>
</dbReference>
<dbReference type="GO" id="GO:0004638">
    <property type="term" value="F:phosphoribosylaminoimidazole carboxylase activity"/>
    <property type="evidence" value="ECO:0007669"/>
    <property type="project" value="InterPro"/>
</dbReference>
<dbReference type="NCBIfam" id="TIGR01161">
    <property type="entry name" value="purK"/>
    <property type="match status" value="1"/>
</dbReference>
<dbReference type="Proteomes" id="UP000294980">
    <property type="component" value="Unassembled WGS sequence"/>
</dbReference>
<keyword evidence="4 5" id="KW-0436">Ligase</keyword>
<comment type="function">
    <text evidence="5">Catalyzes the ATP-dependent conversion of 5-aminoimidazole ribonucleotide (AIR) and HCO(3)- to N5-carboxyaminoimidazole ribonucleotide (N5-CAIR).</text>
</comment>
<dbReference type="EC" id="6.3.4.18" evidence="4 5"/>
<dbReference type="Pfam" id="PF17769">
    <property type="entry name" value="PurK_C"/>
    <property type="match status" value="1"/>
</dbReference>
<dbReference type="InterPro" id="IPR016185">
    <property type="entry name" value="PreATP-grasp_dom_sf"/>
</dbReference>
<dbReference type="PROSITE" id="PS50975">
    <property type="entry name" value="ATP_GRASP"/>
    <property type="match status" value="1"/>
</dbReference>
<gene>
    <name evidence="4 5" type="primary">purK</name>
    <name evidence="7" type="ORF">EV688_101143</name>
</gene>
<dbReference type="InterPro" id="IPR011054">
    <property type="entry name" value="Rudment_hybrid_motif"/>
</dbReference>
<protein>
    <recommendedName>
        <fullName evidence="4 5">N5-carboxyaminoimidazole ribonucleotide synthase</fullName>
        <shortName evidence="4 5">N5-CAIR synthase</shortName>
        <ecNumber evidence="4 5">6.3.4.18</ecNumber>
    </recommendedName>
    <alternativeName>
        <fullName evidence="4 5">5-(carboxyamino)imidazole ribonucleotide synthetase</fullName>
    </alternativeName>
</protein>
<evidence type="ECO:0000313" key="7">
    <source>
        <dbReference type="EMBL" id="TCO78328.1"/>
    </source>
</evidence>
<feature type="domain" description="ATP-grasp" evidence="6">
    <location>
        <begin position="110"/>
        <end position="294"/>
    </location>
</feature>
<comment type="function">
    <text evidence="4">Catalyzes the ATP-dependent conversion of 5-aminoimidazole ribonucleotide (AIR) and HCO(3)(-) to N5-carboxyaminoimidazole ribonucleotide (N5-CAIR).</text>
</comment>
<dbReference type="SUPFAM" id="SSF52440">
    <property type="entry name" value="PreATP-grasp domain"/>
    <property type="match status" value="1"/>
</dbReference>
<feature type="binding site" evidence="4">
    <location>
        <begin position="264"/>
        <end position="265"/>
    </location>
    <ligand>
        <name>ATP</name>
        <dbReference type="ChEBI" id="CHEBI:30616"/>
    </ligand>
</feature>
<evidence type="ECO:0000256" key="5">
    <source>
        <dbReference type="RuleBase" id="RU361200"/>
    </source>
</evidence>
<comment type="caution">
    <text evidence="4">Lacks conserved residue(s) required for the propagation of feature annotation.</text>
</comment>
<dbReference type="RefSeq" id="WP_276309865.1">
    <property type="nucleotide sequence ID" value="NZ_QQSW01000006.1"/>
</dbReference>
<dbReference type="Pfam" id="PF22660">
    <property type="entry name" value="RS_preATP-grasp-like"/>
    <property type="match status" value="1"/>
</dbReference>
<evidence type="ECO:0000256" key="4">
    <source>
        <dbReference type="HAMAP-Rule" id="MF_01928"/>
    </source>
</evidence>
<dbReference type="InterPro" id="IPR005875">
    <property type="entry name" value="PurK"/>
</dbReference>